<dbReference type="eggNOG" id="arCOG01909">
    <property type="taxonomic scope" value="Archaea"/>
</dbReference>
<keyword evidence="2 7" id="KW-0436">Ligase</keyword>
<keyword evidence="8" id="KW-1185">Reference proteome</keyword>
<dbReference type="STRING" id="273063.STK_01560"/>
<evidence type="ECO:0000256" key="4">
    <source>
        <dbReference type="PROSITE-ProRule" id="PRU01331"/>
    </source>
</evidence>
<dbReference type="Gene3D" id="3.10.20.70">
    <property type="entry name" value="Glutamine synthetase, N-terminal domain"/>
    <property type="match status" value="1"/>
</dbReference>
<dbReference type="PANTHER" id="PTHR43785">
    <property type="entry name" value="GAMMA-GLUTAMYLPUTRESCINE SYNTHETASE"/>
    <property type="match status" value="1"/>
</dbReference>
<dbReference type="SUPFAM" id="SSF55931">
    <property type="entry name" value="Glutamine synthetase/guanido kinase"/>
    <property type="match status" value="1"/>
</dbReference>
<evidence type="ECO:0000256" key="1">
    <source>
        <dbReference type="ARBA" id="ARBA00001946"/>
    </source>
</evidence>
<dbReference type="InterPro" id="IPR014746">
    <property type="entry name" value="Gln_synth/guanido_kin_cat_dom"/>
</dbReference>
<dbReference type="GO" id="GO:0006542">
    <property type="term" value="P:glutamine biosynthetic process"/>
    <property type="evidence" value="ECO:0007669"/>
    <property type="project" value="InterPro"/>
</dbReference>
<organism evidence="7 8">
    <name type="scientific">Sulfurisphaera tokodaii (strain DSM 16993 / JCM 10545 / NBRC 100140 / 7)</name>
    <name type="common">Sulfolobus tokodaii</name>
    <dbReference type="NCBI Taxonomy" id="273063"/>
    <lineage>
        <taxon>Archaea</taxon>
        <taxon>Thermoproteota</taxon>
        <taxon>Thermoprotei</taxon>
        <taxon>Sulfolobales</taxon>
        <taxon>Sulfolobaceae</taxon>
        <taxon>Sulfurisphaera</taxon>
    </lineage>
</organism>
<evidence type="ECO:0000256" key="2">
    <source>
        <dbReference type="ARBA" id="ARBA00022598"/>
    </source>
</evidence>
<dbReference type="InterPro" id="IPR008146">
    <property type="entry name" value="Gln_synth_cat_dom"/>
</dbReference>
<sequence length="437" mass="50060">MLIISHTVIKNMSVSELLRKNNVEILRFTWVGLDGIIRSKGAYIDEVDNLVKTGIGLTMAMMSFTPMDYISPYGTFGPQDEDVFLTPDLSTLSIFPPSAVVLCYLYKGSSPWMYDPRSTLKKILEKYSEYEFKSSFEIEFYLVKDRKPFDDTKCFDSRAYYNNQIIPEIAKVAGSVGIVPLRVIKEYGPGQYEFDIQHKDAMRSADEVILFKEIARQIASKYNVEANFMPKPFNKMAGSGLHLNFSIWKDGRNLFYDPNDNYGLSDLAYNFIAGIIEHAKALTAIAAPTVNSYKRLVPGSWAPTKITYGYNNKSAMLRIPTPYPGMSMQDRRIEYRVPDATTNPYLLLSAFIEAGIDGIERGLKPPSPVNENAYFRKDIEDVPRNLREALNELKKDTRLIERVGREIVEEFIRVKMAEVEEFESLVTDWEYEVYKYV</sequence>
<evidence type="ECO:0000256" key="3">
    <source>
        <dbReference type="ARBA" id="ARBA00022842"/>
    </source>
</evidence>
<dbReference type="InterPro" id="IPR036651">
    <property type="entry name" value="Gln_synt_N_sf"/>
</dbReference>
<dbReference type="SUPFAM" id="SSF54368">
    <property type="entry name" value="Glutamine synthetase, N-terminal domain"/>
    <property type="match status" value="1"/>
</dbReference>
<dbReference type="Proteomes" id="UP000001015">
    <property type="component" value="Chromosome"/>
</dbReference>
<evidence type="ECO:0000259" key="6">
    <source>
        <dbReference type="PROSITE" id="PS51987"/>
    </source>
</evidence>
<protein>
    <submittedName>
        <fullName evidence="7">Glutamine synthetase</fullName>
        <ecNumber evidence="7">6.3.1.2</ecNumber>
    </submittedName>
</protein>
<dbReference type="KEGG" id="sto:STK_01560"/>
<evidence type="ECO:0000313" key="7">
    <source>
        <dbReference type="EMBL" id="BAK54166.1"/>
    </source>
</evidence>
<dbReference type="PATRIC" id="fig|273063.9.peg.185"/>
<dbReference type="Pfam" id="PF00120">
    <property type="entry name" value="Gln-synt_C"/>
    <property type="match status" value="1"/>
</dbReference>
<reference evidence="8" key="1">
    <citation type="journal article" date="2001" name="DNA Res.">
        <title>Complete genome sequence of an aerobic thermoacidophilic Crenarchaeon, Sulfolobus tokodaii strain7.</title>
        <authorList>
            <person name="Kawarabayasi Y."/>
            <person name="Hino Y."/>
            <person name="Horikawa H."/>
            <person name="Jin-no K."/>
            <person name="Takahashi M."/>
            <person name="Sekine M."/>
            <person name="Baba S."/>
            <person name="Ankai A."/>
            <person name="Kosugi H."/>
            <person name="Hosoyama A."/>
            <person name="Fukui S."/>
            <person name="Nagai Y."/>
            <person name="Nishijima K."/>
            <person name="Otsuka R."/>
            <person name="Nakazawa H."/>
            <person name="Takamiya M."/>
            <person name="Kato Y."/>
            <person name="Yoshizawa T."/>
            <person name="Tanaka T."/>
            <person name="Kudoh Y."/>
            <person name="Yamazaki J."/>
            <person name="Kushida N."/>
            <person name="Oguchi A."/>
            <person name="Aoki K."/>
            <person name="Masuda S."/>
            <person name="Yanagii M."/>
            <person name="Nishimura M."/>
            <person name="Yamagishi A."/>
            <person name="Oshima T."/>
            <person name="Kikuchi H."/>
        </authorList>
    </citation>
    <scope>NUCLEOTIDE SEQUENCE [LARGE SCALE GENOMIC DNA]</scope>
    <source>
        <strain evidence="8">DSM 16993 / JCM 10545 / NBRC 100140 / 7</strain>
    </source>
</reference>
<comment type="cofactor">
    <cofactor evidence="1">
        <name>Mg(2+)</name>
        <dbReference type="ChEBI" id="CHEBI:18420"/>
    </cofactor>
</comment>
<keyword evidence="3" id="KW-0460">Magnesium</keyword>
<evidence type="ECO:0000313" key="8">
    <source>
        <dbReference type="Proteomes" id="UP000001015"/>
    </source>
</evidence>
<proteinExistence type="inferred from homology"/>
<dbReference type="AlphaFoldDB" id="F9VMM0"/>
<evidence type="ECO:0000256" key="5">
    <source>
        <dbReference type="RuleBase" id="RU000384"/>
    </source>
</evidence>
<dbReference type="EMBL" id="BA000023">
    <property type="protein sequence ID" value="BAK54166.1"/>
    <property type="molecule type" value="Genomic_DNA"/>
</dbReference>
<feature type="domain" description="GS catalytic" evidence="6">
    <location>
        <begin position="116"/>
        <end position="437"/>
    </location>
</feature>
<comment type="similarity">
    <text evidence="4 5">Belongs to the glutamine synthetase family.</text>
</comment>
<dbReference type="GO" id="GO:0004356">
    <property type="term" value="F:glutamine synthetase activity"/>
    <property type="evidence" value="ECO:0007669"/>
    <property type="project" value="UniProtKB-EC"/>
</dbReference>
<dbReference type="PROSITE" id="PS00181">
    <property type="entry name" value="GLNA_ATP"/>
    <property type="match status" value="1"/>
</dbReference>
<dbReference type="InterPro" id="IPR027303">
    <property type="entry name" value="Gln_synth_gly_rich_site"/>
</dbReference>
<dbReference type="Gene3D" id="3.30.590.10">
    <property type="entry name" value="Glutamine synthetase/guanido kinase, catalytic domain"/>
    <property type="match status" value="1"/>
</dbReference>
<dbReference type="SMART" id="SM01230">
    <property type="entry name" value="Gln-synt_C"/>
    <property type="match status" value="1"/>
</dbReference>
<dbReference type="PANTHER" id="PTHR43785:SF12">
    <property type="entry name" value="TYPE-1 GLUTAMINE SYNTHETASE 2"/>
    <property type="match status" value="1"/>
</dbReference>
<dbReference type="PROSITE" id="PS51987">
    <property type="entry name" value="GS_CATALYTIC"/>
    <property type="match status" value="1"/>
</dbReference>
<accession>F9VMM0</accession>
<dbReference type="EC" id="6.3.1.2" evidence="7"/>
<gene>
    <name evidence="7" type="primary">ST0156</name>
    <name evidence="7" type="ordered locus">STK_01560</name>
</gene>
<name>F9VMM0_SULTO</name>